<organism evidence="3 4">
    <name type="scientific">Caldimonas mangrovi</name>
    <dbReference type="NCBI Taxonomy" id="2944811"/>
    <lineage>
        <taxon>Bacteria</taxon>
        <taxon>Pseudomonadati</taxon>
        <taxon>Pseudomonadota</taxon>
        <taxon>Betaproteobacteria</taxon>
        <taxon>Burkholderiales</taxon>
        <taxon>Sphaerotilaceae</taxon>
        <taxon>Caldimonas</taxon>
    </lineage>
</organism>
<evidence type="ECO:0000256" key="2">
    <source>
        <dbReference type="SAM" id="SignalP"/>
    </source>
</evidence>
<accession>A0ABT0YL86</accession>
<gene>
    <name evidence="3" type="ORF">M8A51_08130</name>
</gene>
<keyword evidence="2" id="KW-0732">Signal</keyword>
<feature type="signal peptide" evidence="2">
    <location>
        <begin position="1"/>
        <end position="22"/>
    </location>
</feature>
<evidence type="ECO:0000256" key="1">
    <source>
        <dbReference type="SAM" id="MobiDB-lite"/>
    </source>
</evidence>
<dbReference type="EMBL" id="JAMKFE010000004">
    <property type="protein sequence ID" value="MCM5679497.1"/>
    <property type="molecule type" value="Genomic_DNA"/>
</dbReference>
<proteinExistence type="predicted"/>
<comment type="caution">
    <text evidence="3">The sequence shown here is derived from an EMBL/GenBank/DDBJ whole genome shotgun (WGS) entry which is preliminary data.</text>
</comment>
<sequence length="125" mass="12689">MQRTVLAALPAALILAAGIAAAKLPPPSPEAQAQAAQAKAKADHTAKIDGYKLCLAQDRAAEHYRREARTQGKDAPAPLQTAACADPGPYAAPTPPLEQAGAHSPAQTAAKPHNSPVPQAPAPGK</sequence>
<keyword evidence="4" id="KW-1185">Reference proteome</keyword>
<feature type="chain" id="PRO_5045523826" evidence="2">
    <location>
        <begin position="23"/>
        <end position="125"/>
    </location>
</feature>
<protein>
    <submittedName>
        <fullName evidence="3">Uncharacterized protein</fullName>
    </submittedName>
</protein>
<reference evidence="3" key="1">
    <citation type="submission" date="2022-05" db="EMBL/GenBank/DDBJ databases">
        <title>Schlegelella sp. nov., isolated from mangrove soil.</title>
        <authorList>
            <person name="Liu Y."/>
            <person name="Ge X."/>
            <person name="Liu W."/>
        </authorList>
    </citation>
    <scope>NUCLEOTIDE SEQUENCE</scope>
    <source>
        <strain evidence="3">S2-27</strain>
    </source>
</reference>
<evidence type="ECO:0000313" key="4">
    <source>
        <dbReference type="Proteomes" id="UP001165541"/>
    </source>
</evidence>
<feature type="region of interest" description="Disordered" evidence="1">
    <location>
        <begin position="65"/>
        <end position="125"/>
    </location>
</feature>
<name>A0ABT0YL86_9BURK</name>
<dbReference type="Proteomes" id="UP001165541">
    <property type="component" value="Unassembled WGS sequence"/>
</dbReference>
<dbReference type="RefSeq" id="WP_251777705.1">
    <property type="nucleotide sequence ID" value="NZ_JAMKFE010000004.1"/>
</dbReference>
<evidence type="ECO:0000313" key="3">
    <source>
        <dbReference type="EMBL" id="MCM5679497.1"/>
    </source>
</evidence>